<reference evidence="3 4" key="1">
    <citation type="submission" date="2020-11" db="EMBL/GenBank/DDBJ databases">
        <title>Draft Genome Sequence and Secondary Metabolite Biosynthetic Potential of the Lysobacter niastensis Type strain DSM 18481.</title>
        <authorList>
            <person name="Turrini P."/>
            <person name="Artuso I."/>
            <person name="Tescari M."/>
            <person name="Lugli G.A."/>
            <person name="Frangipani E."/>
            <person name="Ventura M."/>
            <person name="Visca P."/>
        </authorList>
    </citation>
    <scope>NUCLEOTIDE SEQUENCE [LARGE SCALE GENOMIC DNA]</scope>
    <source>
        <strain evidence="3 4">DSM 18481</strain>
    </source>
</reference>
<comment type="caution">
    <text evidence="3">The sequence shown here is derived from an EMBL/GenBank/DDBJ whole genome shotgun (WGS) entry which is preliminary data.</text>
</comment>
<dbReference type="SUPFAM" id="SSF51182">
    <property type="entry name" value="RmlC-like cupins"/>
    <property type="match status" value="1"/>
</dbReference>
<accession>A0ABS0B6E2</accession>
<feature type="chain" id="PRO_5045992746" evidence="1">
    <location>
        <begin position="21"/>
        <end position="137"/>
    </location>
</feature>
<dbReference type="Gene3D" id="2.60.120.10">
    <property type="entry name" value="Jelly Rolls"/>
    <property type="match status" value="1"/>
</dbReference>
<dbReference type="Pfam" id="PF07883">
    <property type="entry name" value="Cupin_2"/>
    <property type="match status" value="1"/>
</dbReference>
<evidence type="ECO:0000313" key="3">
    <source>
        <dbReference type="EMBL" id="MBF6022589.1"/>
    </source>
</evidence>
<dbReference type="InterPro" id="IPR013096">
    <property type="entry name" value="Cupin_2"/>
</dbReference>
<dbReference type="InterPro" id="IPR011051">
    <property type="entry name" value="RmlC_Cupin_sf"/>
</dbReference>
<evidence type="ECO:0000259" key="2">
    <source>
        <dbReference type="Pfam" id="PF07883"/>
    </source>
</evidence>
<dbReference type="PANTHER" id="PTHR38599:SF1">
    <property type="entry name" value="CUPIN DOMAIN PROTEIN (AFU_ORTHOLOGUE AFUA_3G13620)"/>
    <property type="match status" value="1"/>
</dbReference>
<name>A0ABS0B6E2_9GAMM</name>
<evidence type="ECO:0000256" key="1">
    <source>
        <dbReference type="SAM" id="SignalP"/>
    </source>
</evidence>
<keyword evidence="1" id="KW-0732">Signal</keyword>
<dbReference type="InterPro" id="IPR014710">
    <property type="entry name" value="RmlC-like_jellyroll"/>
</dbReference>
<dbReference type="Proteomes" id="UP001429984">
    <property type="component" value="Unassembled WGS sequence"/>
</dbReference>
<evidence type="ECO:0000313" key="4">
    <source>
        <dbReference type="Proteomes" id="UP001429984"/>
    </source>
</evidence>
<dbReference type="EMBL" id="JADLZT010000001">
    <property type="protein sequence ID" value="MBF6022589.1"/>
    <property type="molecule type" value="Genomic_DNA"/>
</dbReference>
<dbReference type="PANTHER" id="PTHR38599">
    <property type="entry name" value="CUPIN DOMAIN PROTEIN (AFU_ORTHOLOGUE AFUA_3G13620)"/>
    <property type="match status" value="1"/>
</dbReference>
<proteinExistence type="predicted"/>
<dbReference type="RefSeq" id="WP_194929197.1">
    <property type="nucleotide sequence ID" value="NZ_JADLZT010000001.1"/>
</dbReference>
<organism evidence="3 4">
    <name type="scientific">Lysobacter niastensis</name>
    <dbReference type="NCBI Taxonomy" id="380629"/>
    <lineage>
        <taxon>Bacteria</taxon>
        <taxon>Pseudomonadati</taxon>
        <taxon>Pseudomonadota</taxon>
        <taxon>Gammaproteobacteria</taxon>
        <taxon>Lysobacterales</taxon>
        <taxon>Lysobacteraceae</taxon>
        <taxon>Lysobacter</taxon>
    </lineage>
</organism>
<gene>
    <name evidence="3" type="ORF">IU514_00970</name>
</gene>
<protein>
    <submittedName>
        <fullName evidence="3">Cupin domain-containing protein</fullName>
    </submittedName>
</protein>
<feature type="domain" description="Cupin type-2" evidence="2">
    <location>
        <begin position="53"/>
        <end position="123"/>
    </location>
</feature>
<keyword evidence="4" id="KW-1185">Reference proteome</keyword>
<dbReference type="CDD" id="cd02234">
    <property type="entry name" value="cupin_BLR7677-like"/>
    <property type="match status" value="1"/>
</dbReference>
<sequence>MRIHLSLSLLALLCSGTAMAHGPEGHDAPPPVVKPVMTQPLPDYPGKEGLLLTVDYPPGGSSPLHHHDAYAFVYVLEGSVVMAVQGGQEVTLTPGQSWSEKPGDVHTVSRNASQTKPAKFVVFMLKDAGKPAVIPGP</sequence>
<feature type="signal peptide" evidence="1">
    <location>
        <begin position="1"/>
        <end position="20"/>
    </location>
</feature>